<comment type="caution">
    <text evidence="3">The sequence shown here is derived from an EMBL/GenBank/DDBJ whole genome shotgun (WGS) entry which is preliminary data.</text>
</comment>
<feature type="transmembrane region" description="Helical" evidence="2">
    <location>
        <begin position="55"/>
        <end position="88"/>
    </location>
</feature>
<evidence type="ECO:0000256" key="2">
    <source>
        <dbReference type="SAM" id="Phobius"/>
    </source>
</evidence>
<proteinExistence type="predicted"/>
<name>A0A1Q8CQX9_9PSEU</name>
<feature type="region of interest" description="Disordered" evidence="1">
    <location>
        <begin position="1"/>
        <end position="25"/>
    </location>
</feature>
<dbReference type="Proteomes" id="UP000185596">
    <property type="component" value="Unassembled WGS sequence"/>
</dbReference>
<evidence type="ECO:0000313" key="3">
    <source>
        <dbReference type="EMBL" id="OLF16770.1"/>
    </source>
</evidence>
<evidence type="ECO:0000256" key="1">
    <source>
        <dbReference type="SAM" id="MobiDB-lite"/>
    </source>
</evidence>
<sequence>MLAVTREAPELPPPRRTALPEPRRRRFSPTARDDWLRLAEWLVGDWAATLRQALWMALLFLAVVLVIGVAFGLGIALATLAVGTVVFLAGRRRGGPTLT</sequence>
<gene>
    <name evidence="3" type="ORF">BU204_15000</name>
</gene>
<accession>A0A1Q8CQX9</accession>
<keyword evidence="2" id="KW-0472">Membrane</keyword>
<keyword evidence="4" id="KW-1185">Reference proteome</keyword>
<protein>
    <submittedName>
        <fullName evidence="3">Uncharacterized protein</fullName>
    </submittedName>
</protein>
<dbReference type="AlphaFoldDB" id="A0A1Q8CQX9"/>
<evidence type="ECO:0000313" key="4">
    <source>
        <dbReference type="Proteomes" id="UP000185596"/>
    </source>
</evidence>
<keyword evidence="2" id="KW-1133">Transmembrane helix</keyword>
<organism evidence="3 4">
    <name type="scientific">Actinophytocola xanthii</name>
    <dbReference type="NCBI Taxonomy" id="1912961"/>
    <lineage>
        <taxon>Bacteria</taxon>
        <taxon>Bacillati</taxon>
        <taxon>Actinomycetota</taxon>
        <taxon>Actinomycetes</taxon>
        <taxon>Pseudonocardiales</taxon>
        <taxon>Pseudonocardiaceae</taxon>
    </lineage>
</organism>
<dbReference type="EMBL" id="MSIE01000025">
    <property type="protein sequence ID" value="OLF16770.1"/>
    <property type="molecule type" value="Genomic_DNA"/>
</dbReference>
<reference evidence="3 4" key="1">
    <citation type="submission" date="2016-12" db="EMBL/GenBank/DDBJ databases">
        <title>The draft genome sequence of Actinophytocola sp. 11-183.</title>
        <authorList>
            <person name="Wang W."/>
            <person name="Yuan L."/>
        </authorList>
    </citation>
    <scope>NUCLEOTIDE SEQUENCE [LARGE SCALE GENOMIC DNA]</scope>
    <source>
        <strain evidence="3 4">11-183</strain>
    </source>
</reference>
<keyword evidence="2" id="KW-0812">Transmembrane</keyword>